<keyword evidence="3" id="KW-1185">Reference proteome</keyword>
<accession>A0A0J8VGW6</accession>
<dbReference type="AlphaFoldDB" id="A0A0J8VGW6"/>
<dbReference type="OrthoDB" id="5830038at2"/>
<dbReference type="Proteomes" id="UP000240481">
    <property type="component" value="Unassembled WGS sequence"/>
</dbReference>
<proteinExistence type="predicted"/>
<evidence type="ECO:0008006" key="4">
    <source>
        <dbReference type="Google" id="ProtNLM"/>
    </source>
</evidence>
<gene>
    <name evidence="2" type="ORF">C9I94_06665</name>
</gene>
<protein>
    <recommendedName>
        <fullName evidence="4">Asparaginyl-tRNA synthetase</fullName>
    </recommendedName>
</protein>
<keyword evidence="1" id="KW-0472">Membrane</keyword>
<organism evidence="2 3">
    <name type="scientific">Photobacterium swingsii</name>
    <dbReference type="NCBI Taxonomy" id="680026"/>
    <lineage>
        <taxon>Bacteria</taxon>
        <taxon>Pseudomonadati</taxon>
        <taxon>Pseudomonadota</taxon>
        <taxon>Gammaproteobacteria</taxon>
        <taxon>Vibrionales</taxon>
        <taxon>Vibrionaceae</taxon>
        <taxon>Photobacterium</taxon>
    </lineage>
</organism>
<evidence type="ECO:0000256" key="1">
    <source>
        <dbReference type="SAM" id="Phobius"/>
    </source>
</evidence>
<feature type="transmembrane region" description="Helical" evidence="1">
    <location>
        <begin position="12"/>
        <end position="32"/>
    </location>
</feature>
<dbReference type="EMBL" id="PYLZ01000003">
    <property type="protein sequence ID" value="PSW25332.1"/>
    <property type="molecule type" value="Genomic_DNA"/>
</dbReference>
<name>A0A0J8VGW6_9GAMM</name>
<evidence type="ECO:0000313" key="3">
    <source>
        <dbReference type="Proteomes" id="UP000240481"/>
    </source>
</evidence>
<dbReference type="RefSeq" id="WP_048897391.1">
    <property type="nucleotide sequence ID" value="NZ_AP024853.1"/>
</dbReference>
<reference evidence="2 3" key="1">
    <citation type="submission" date="2018-01" db="EMBL/GenBank/DDBJ databases">
        <title>Whole genome sequencing of Histamine producing bacteria.</title>
        <authorList>
            <person name="Butler K."/>
        </authorList>
    </citation>
    <scope>NUCLEOTIDE SEQUENCE [LARGE SCALE GENOMIC DNA]</scope>
    <source>
        <strain evidence="2 3">DSM 24669</strain>
    </source>
</reference>
<evidence type="ECO:0000313" key="2">
    <source>
        <dbReference type="EMBL" id="PSW25332.1"/>
    </source>
</evidence>
<sequence>MKREEGSLNTEVKLIVVAVVCAFLLIAGHVILAKSFAYLMWSEYIAAAIPFILFVIAVAAVKYTIKLETKNNIDSSQ</sequence>
<comment type="caution">
    <text evidence="2">The sequence shown here is derived from an EMBL/GenBank/DDBJ whole genome shotgun (WGS) entry which is preliminary data.</text>
</comment>
<keyword evidence="1" id="KW-1133">Transmembrane helix</keyword>
<feature type="transmembrane region" description="Helical" evidence="1">
    <location>
        <begin position="44"/>
        <end position="65"/>
    </location>
</feature>
<keyword evidence="1" id="KW-0812">Transmembrane</keyword>